<keyword evidence="3" id="KW-1185">Reference proteome</keyword>
<dbReference type="EMBL" id="SRLO01007803">
    <property type="protein sequence ID" value="TNN27740.1"/>
    <property type="molecule type" value="Genomic_DNA"/>
</dbReference>
<gene>
    <name evidence="2" type="ORF">EYF80_062113</name>
</gene>
<evidence type="ECO:0000313" key="2">
    <source>
        <dbReference type="EMBL" id="TNN27740.1"/>
    </source>
</evidence>
<evidence type="ECO:0000256" key="1">
    <source>
        <dbReference type="SAM" id="MobiDB-lite"/>
    </source>
</evidence>
<dbReference type="Proteomes" id="UP000314294">
    <property type="component" value="Unassembled WGS sequence"/>
</dbReference>
<evidence type="ECO:0000313" key="3">
    <source>
        <dbReference type="Proteomes" id="UP000314294"/>
    </source>
</evidence>
<organism evidence="2 3">
    <name type="scientific">Liparis tanakae</name>
    <name type="common">Tanaka's snailfish</name>
    <dbReference type="NCBI Taxonomy" id="230148"/>
    <lineage>
        <taxon>Eukaryota</taxon>
        <taxon>Metazoa</taxon>
        <taxon>Chordata</taxon>
        <taxon>Craniata</taxon>
        <taxon>Vertebrata</taxon>
        <taxon>Euteleostomi</taxon>
        <taxon>Actinopterygii</taxon>
        <taxon>Neopterygii</taxon>
        <taxon>Teleostei</taxon>
        <taxon>Neoteleostei</taxon>
        <taxon>Acanthomorphata</taxon>
        <taxon>Eupercaria</taxon>
        <taxon>Perciformes</taxon>
        <taxon>Cottioidei</taxon>
        <taxon>Cottales</taxon>
        <taxon>Liparidae</taxon>
        <taxon>Liparis</taxon>
    </lineage>
</organism>
<name>A0A4Z2EGS3_9TELE</name>
<proteinExistence type="predicted"/>
<feature type="compositionally biased region" description="Polar residues" evidence="1">
    <location>
        <begin position="189"/>
        <end position="202"/>
    </location>
</feature>
<accession>A0A4Z2EGS3</accession>
<feature type="region of interest" description="Disordered" evidence="1">
    <location>
        <begin position="125"/>
        <end position="202"/>
    </location>
</feature>
<comment type="caution">
    <text evidence="2">The sequence shown here is derived from an EMBL/GenBank/DDBJ whole genome shotgun (WGS) entry which is preliminary data.</text>
</comment>
<reference evidence="2 3" key="1">
    <citation type="submission" date="2019-03" db="EMBL/GenBank/DDBJ databases">
        <title>First draft genome of Liparis tanakae, snailfish: a comprehensive survey of snailfish specific genes.</title>
        <authorList>
            <person name="Kim W."/>
            <person name="Song I."/>
            <person name="Jeong J.-H."/>
            <person name="Kim D."/>
            <person name="Kim S."/>
            <person name="Ryu S."/>
            <person name="Song J.Y."/>
            <person name="Lee S.K."/>
        </authorList>
    </citation>
    <scope>NUCLEOTIDE SEQUENCE [LARGE SCALE GENOMIC DNA]</scope>
    <source>
        <tissue evidence="2">Muscle</tissue>
    </source>
</reference>
<protein>
    <submittedName>
        <fullName evidence="2">Uncharacterized protein</fullName>
    </submittedName>
</protein>
<dbReference type="AlphaFoldDB" id="A0A4Z2EGS3"/>
<sequence length="202" mass="21469">MEAQSTWRTSWNHRAPHGGPVHMEDLVEPQGSILGPWSFFNSRIVLVTSQRVHWTGLGLMLVLGPGSWVLGPGSWVLAAAPCVQPQARPGLLPKGTSWSLEPQAAGQVGCSASLTSRMNPLSYSMSLVPSRRGEPRGGGAAARRRGGAAARPAGASRDAPTEPREQNRIQVQNRRVGRAPARLEPCCVQSASSTAPWPSLSA</sequence>